<dbReference type="EMBL" id="CM042015">
    <property type="protein sequence ID" value="KAI3708836.1"/>
    <property type="molecule type" value="Genomic_DNA"/>
</dbReference>
<sequence>MVSTKLRGLSNQAGCDNKILEGVNTSGTKEGVADECQISKNKDGSEGSKTKFEKVVDERVNKGKSVPETSGAKKGKMKVIEKLKTKKRKGAEKYSNKSLRKDKSAKGNEANPQVKRPKLGKVKGQKKLTYVYSVKVPVNDLKKGRPFIRYVRTSHLEEIEVEEINQNRLGMGDIEQRSVVDGETSNT</sequence>
<organism evidence="1 2">
    <name type="scientific">Cichorium intybus</name>
    <name type="common">Chicory</name>
    <dbReference type="NCBI Taxonomy" id="13427"/>
    <lineage>
        <taxon>Eukaryota</taxon>
        <taxon>Viridiplantae</taxon>
        <taxon>Streptophyta</taxon>
        <taxon>Embryophyta</taxon>
        <taxon>Tracheophyta</taxon>
        <taxon>Spermatophyta</taxon>
        <taxon>Magnoliopsida</taxon>
        <taxon>eudicotyledons</taxon>
        <taxon>Gunneridae</taxon>
        <taxon>Pentapetalae</taxon>
        <taxon>asterids</taxon>
        <taxon>campanulids</taxon>
        <taxon>Asterales</taxon>
        <taxon>Asteraceae</taxon>
        <taxon>Cichorioideae</taxon>
        <taxon>Cichorieae</taxon>
        <taxon>Cichoriinae</taxon>
        <taxon>Cichorium</taxon>
    </lineage>
</organism>
<evidence type="ECO:0000313" key="1">
    <source>
        <dbReference type="EMBL" id="KAI3708836.1"/>
    </source>
</evidence>
<evidence type="ECO:0000313" key="2">
    <source>
        <dbReference type="Proteomes" id="UP001055811"/>
    </source>
</evidence>
<comment type="caution">
    <text evidence="1">The sequence shown here is derived from an EMBL/GenBank/DDBJ whole genome shotgun (WGS) entry which is preliminary data.</text>
</comment>
<reference evidence="2" key="1">
    <citation type="journal article" date="2022" name="Mol. Ecol. Resour.">
        <title>The genomes of chicory, endive, great burdock and yacon provide insights into Asteraceae palaeo-polyploidization history and plant inulin production.</title>
        <authorList>
            <person name="Fan W."/>
            <person name="Wang S."/>
            <person name="Wang H."/>
            <person name="Wang A."/>
            <person name="Jiang F."/>
            <person name="Liu H."/>
            <person name="Zhao H."/>
            <person name="Xu D."/>
            <person name="Zhang Y."/>
        </authorList>
    </citation>
    <scope>NUCLEOTIDE SEQUENCE [LARGE SCALE GENOMIC DNA]</scope>
    <source>
        <strain evidence="2">cv. Punajuju</strain>
    </source>
</reference>
<name>A0ACB9AH49_CICIN</name>
<gene>
    <name evidence="1" type="ORF">L2E82_38333</name>
</gene>
<keyword evidence="2" id="KW-1185">Reference proteome</keyword>
<reference evidence="1 2" key="2">
    <citation type="journal article" date="2022" name="Mol. Ecol. Resour.">
        <title>The genomes of chicory, endive, great burdock and yacon provide insights into Asteraceae paleo-polyploidization history and plant inulin production.</title>
        <authorList>
            <person name="Fan W."/>
            <person name="Wang S."/>
            <person name="Wang H."/>
            <person name="Wang A."/>
            <person name="Jiang F."/>
            <person name="Liu H."/>
            <person name="Zhao H."/>
            <person name="Xu D."/>
            <person name="Zhang Y."/>
        </authorList>
    </citation>
    <scope>NUCLEOTIDE SEQUENCE [LARGE SCALE GENOMIC DNA]</scope>
    <source>
        <strain evidence="2">cv. Punajuju</strain>
        <tissue evidence="1">Leaves</tissue>
    </source>
</reference>
<proteinExistence type="predicted"/>
<dbReference type="Proteomes" id="UP001055811">
    <property type="component" value="Linkage Group LG07"/>
</dbReference>
<accession>A0ACB9AH49</accession>
<protein>
    <submittedName>
        <fullName evidence="1">Uncharacterized protein</fullName>
    </submittedName>
</protein>